<feature type="transmembrane region" description="Helical" evidence="1">
    <location>
        <begin position="334"/>
        <end position="351"/>
    </location>
</feature>
<dbReference type="InterPro" id="IPR018674">
    <property type="entry name" value="DUF2142_membrane"/>
</dbReference>
<feature type="transmembrane region" description="Helical" evidence="1">
    <location>
        <begin position="149"/>
        <end position="171"/>
    </location>
</feature>
<feature type="transmembrane region" description="Helical" evidence="1">
    <location>
        <begin position="177"/>
        <end position="210"/>
    </location>
</feature>
<evidence type="ECO:0000256" key="1">
    <source>
        <dbReference type="SAM" id="Phobius"/>
    </source>
</evidence>
<dbReference type="EMBL" id="JAMSKV010000001">
    <property type="protein sequence ID" value="MCQ8277132.1"/>
    <property type="molecule type" value="Genomic_DNA"/>
</dbReference>
<gene>
    <name evidence="2" type="ORF">NFI95_01535</name>
</gene>
<feature type="transmembrane region" description="Helical" evidence="1">
    <location>
        <begin position="420"/>
        <end position="441"/>
    </location>
</feature>
<accession>A0ABT1W2N7</accession>
<dbReference type="Proteomes" id="UP001524587">
    <property type="component" value="Unassembled WGS sequence"/>
</dbReference>
<feature type="transmembrane region" description="Helical" evidence="1">
    <location>
        <begin position="121"/>
        <end position="142"/>
    </location>
</feature>
<sequence length="447" mass="47432">MPRLLHLLRPKTAGHLAFLFACYALFATIAIAVIMPPLQAADEGAHAARAESIAHGVLIDQRNADGGTAGAVVSQGLSELDAAFLPLKFHPFRKVDAPMRAAATTIPTGRRVWMDFPNTAIYPPVFYVPAAIGFRLGAFLHASEWHSILLGRLLTAFASIAVASAAIALAGRFSPFLFTLLCLPMTLGLFAAVSQDGLMIGCSALGIVLLAREKRPAFIVGCVLLTAVAMARPPYLPLCVLPLLVSSRCWIERAAGAGFVAAGVFGWTALTARLTLPPEAPAHIAAQLAAIRQHPASVLHVAWNTLHLELVNGLPVGREFIGVLGWLDTTLPNLFYALAGIVLLTAATWSGGCRPDRNPLRPAVAALAIVTAIGLIYAAQYLDWSPIGGPRVEGVQGRYFLALAPALLFVLPKRTVPPRAILLVIASFPLLSVAVTIRAVIVRYGVF</sequence>
<dbReference type="Pfam" id="PF09913">
    <property type="entry name" value="DUF2142"/>
    <property type="match status" value="1"/>
</dbReference>
<feature type="transmembrane region" description="Helical" evidence="1">
    <location>
        <begin position="217"/>
        <end position="235"/>
    </location>
</feature>
<keyword evidence="1" id="KW-1133">Transmembrane helix</keyword>
<keyword evidence="1" id="KW-0472">Membrane</keyword>
<organism evidence="2 3">
    <name type="scientific">Endosaccharibacter trunci</name>
    <dbReference type="NCBI Taxonomy" id="2812733"/>
    <lineage>
        <taxon>Bacteria</taxon>
        <taxon>Pseudomonadati</taxon>
        <taxon>Pseudomonadota</taxon>
        <taxon>Alphaproteobacteria</taxon>
        <taxon>Acetobacterales</taxon>
        <taxon>Acetobacteraceae</taxon>
        <taxon>Endosaccharibacter</taxon>
    </lineage>
</organism>
<proteinExistence type="predicted"/>
<keyword evidence="1" id="KW-0812">Transmembrane</keyword>
<protein>
    <submittedName>
        <fullName evidence="2">DUF2142 domain-containing protein</fullName>
    </submittedName>
</protein>
<dbReference type="PROSITE" id="PS51257">
    <property type="entry name" value="PROKAR_LIPOPROTEIN"/>
    <property type="match status" value="1"/>
</dbReference>
<feature type="transmembrane region" description="Helical" evidence="1">
    <location>
        <begin position="12"/>
        <end position="35"/>
    </location>
</feature>
<evidence type="ECO:0000313" key="2">
    <source>
        <dbReference type="EMBL" id="MCQ8277132.1"/>
    </source>
</evidence>
<dbReference type="RefSeq" id="WP_422862573.1">
    <property type="nucleotide sequence ID" value="NZ_JAMSKV010000001.1"/>
</dbReference>
<comment type="caution">
    <text evidence="2">The sequence shown here is derived from an EMBL/GenBank/DDBJ whole genome shotgun (WGS) entry which is preliminary data.</text>
</comment>
<reference evidence="2 3" key="1">
    <citation type="submission" date="2022-06" db="EMBL/GenBank/DDBJ databases">
        <title>Endosaccharibacter gen. nov., sp. nov., endophytic bacteria isolated from sugarcane.</title>
        <authorList>
            <person name="Pitiwittayakul N."/>
            <person name="Yukphan P."/>
            <person name="Charoenyingcharoen P."/>
            <person name="Tanasupawat S."/>
        </authorList>
    </citation>
    <scope>NUCLEOTIDE SEQUENCE [LARGE SCALE GENOMIC DNA]</scope>
    <source>
        <strain evidence="2 3">KSS8</strain>
    </source>
</reference>
<name>A0ABT1W2N7_9PROT</name>
<feature type="transmembrane region" description="Helical" evidence="1">
    <location>
        <begin position="394"/>
        <end position="411"/>
    </location>
</feature>
<evidence type="ECO:0000313" key="3">
    <source>
        <dbReference type="Proteomes" id="UP001524587"/>
    </source>
</evidence>
<feature type="transmembrane region" description="Helical" evidence="1">
    <location>
        <begin position="363"/>
        <end position="382"/>
    </location>
</feature>
<keyword evidence="3" id="KW-1185">Reference proteome</keyword>